<protein>
    <submittedName>
        <fullName evidence="7">Uncharacterized protein</fullName>
    </submittedName>
</protein>
<accession>A0A164U6R1</accession>
<organism evidence="7 8">
    <name type="scientific">Sistotremastrum niveocremeum HHB9708</name>
    <dbReference type="NCBI Taxonomy" id="1314777"/>
    <lineage>
        <taxon>Eukaryota</taxon>
        <taxon>Fungi</taxon>
        <taxon>Dikarya</taxon>
        <taxon>Basidiomycota</taxon>
        <taxon>Agaricomycotina</taxon>
        <taxon>Agaricomycetes</taxon>
        <taxon>Sistotremastrales</taxon>
        <taxon>Sistotremastraceae</taxon>
        <taxon>Sertulicium</taxon>
        <taxon>Sertulicium niveocremeum</taxon>
    </lineage>
</organism>
<keyword evidence="3 6" id="KW-1133">Transmembrane helix</keyword>
<keyword evidence="2 6" id="KW-0812">Transmembrane</keyword>
<comment type="subcellular location">
    <subcellularLocation>
        <location evidence="1">Membrane</location>
        <topology evidence="1">Multi-pass membrane protein</topology>
    </subcellularLocation>
</comment>
<evidence type="ECO:0000256" key="6">
    <source>
        <dbReference type="SAM" id="Phobius"/>
    </source>
</evidence>
<dbReference type="Proteomes" id="UP000076722">
    <property type="component" value="Unassembled WGS sequence"/>
</dbReference>
<evidence type="ECO:0000256" key="2">
    <source>
        <dbReference type="ARBA" id="ARBA00022692"/>
    </source>
</evidence>
<gene>
    <name evidence="7" type="ORF">SISNIDRAFT_454916</name>
</gene>
<keyword evidence="8" id="KW-1185">Reference proteome</keyword>
<dbReference type="EMBL" id="KV419408">
    <property type="protein sequence ID" value="KZS92968.1"/>
    <property type="molecule type" value="Genomic_DNA"/>
</dbReference>
<evidence type="ECO:0000313" key="7">
    <source>
        <dbReference type="EMBL" id="KZS92968.1"/>
    </source>
</evidence>
<evidence type="ECO:0000256" key="3">
    <source>
        <dbReference type="ARBA" id="ARBA00022989"/>
    </source>
</evidence>
<feature type="transmembrane region" description="Helical" evidence="6">
    <location>
        <begin position="126"/>
        <end position="159"/>
    </location>
</feature>
<dbReference type="PANTHER" id="PTHR36460:SF1">
    <property type="entry name" value="UPF0132 DOMAIN PROTEIN (AFU_ORTHOLOGUE AFUA_3G10255)"/>
    <property type="match status" value="1"/>
</dbReference>
<name>A0A164U6R1_9AGAM</name>
<keyword evidence="4 6" id="KW-0472">Membrane</keyword>
<dbReference type="STRING" id="1314777.A0A164U6R1"/>
<feature type="transmembrane region" description="Helical" evidence="6">
    <location>
        <begin position="87"/>
        <end position="106"/>
    </location>
</feature>
<proteinExistence type="predicted"/>
<evidence type="ECO:0000256" key="4">
    <source>
        <dbReference type="ARBA" id="ARBA00023136"/>
    </source>
</evidence>
<feature type="region of interest" description="Disordered" evidence="5">
    <location>
        <begin position="1"/>
        <end position="33"/>
    </location>
</feature>
<reference evidence="7 8" key="1">
    <citation type="journal article" date="2016" name="Mol. Biol. Evol.">
        <title>Comparative Genomics of Early-Diverging Mushroom-Forming Fungi Provides Insights into the Origins of Lignocellulose Decay Capabilities.</title>
        <authorList>
            <person name="Nagy L.G."/>
            <person name="Riley R."/>
            <person name="Tritt A."/>
            <person name="Adam C."/>
            <person name="Daum C."/>
            <person name="Floudas D."/>
            <person name="Sun H."/>
            <person name="Yadav J.S."/>
            <person name="Pangilinan J."/>
            <person name="Larsson K.H."/>
            <person name="Matsuura K."/>
            <person name="Barry K."/>
            <person name="Labutti K."/>
            <person name="Kuo R."/>
            <person name="Ohm R.A."/>
            <person name="Bhattacharya S.S."/>
            <person name="Shirouzu T."/>
            <person name="Yoshinaga Y."/>
            <person name="Martin F.M."/>
            <person name="Grigoriev I.V."/>
            <person name="Hibbett D.S."/>
        </authorList>
    </citation>
    <scope>NUCLEOTIDE SEQUENCE [LARGE SCALE GENOMIC DNA]</scope>
    <source>
        <strain evidence="7 8">HHB9708</strain>
    </source>
</reference>
<sequence>MSATKFASFAQYTPPPDEPQTQQTASTSRGPIKPWFPSQSSSYGAGLSYQSGGLPTLGASASGGAGSIEEDTPANQWETRFGWRVDVLAAVAYLGGPITALALLIFETTNDFVRFHAYQSALSTSPAVALVVLCSLLRFASWFVGLLTTALILGVLFLALRAYRDASLGGLSRYRLPWVGELADRWVGEE</sequence>
<evidence type="ECO:0000313" key="8">
    <source>
        <dbReference type="Proteomes" id="UP000076722"/>
    </source>
</evidence>
<dbReference type="PANTHER" id="PTHR36460">
    <property type="entry name" value="UPF0132 DOMAIN PROTEIN (AFU_ORTHOLOGUE AFUA_3G10255)"/>
    <property type="match status" value="1"/>
</dbReference>
<evidence type="ECO:0000256" key="1">
    <source>
        <dbReference type="ARBA" id="ARBA00004141"/>
    </source>
</evidence>
<evidence type="ECO:0000256" key="5">
    <source>
        <dbReference type="SAM" id="MobiDB-lite"/>
    </source>
</evidence>
<dbReference type="GO" id="GO:0016020">
    <property type="term" value="C:membrane"/>
    <property type="evidence" value="ECO:0007669"/>
    <property type="project" value="UniProtKB-SubCell"/>
</dbReference>
<dbReference type="AlphaFoldDB" id="A0A164U6R1"/>
<dbReference type="OrthoDB" id="5546837at2759"/>